<comment type="caution">
    <text evidence="2">The sequence shown here is derived from an EMBL/GenBank/DDBJ whole genome shotgun (WGS) entry which is preliminary data.</text>
</comment>
<dbReference type="Proteomes" id="UP000039021">
    <property type="component" value="Unassembled WGS sequence"/>
</dbReference>
<evidence type="ECO:0000313" key="3">
    <source>
        <dbReference type="Proteomes" id="UP000039021"/>
    </source>
</evidence>
<proteinExistence type="predicted"/>
<name>A0A916PCR1_MYCTX</name>
<feature type="region of interest" description="Disordered" evidence="1">
    <location>
        <begin position="68"/>
        <end position="94"/>
    </location>
</feature>
<evidence type="ECO:0000313" key="2">
    <source>
        <dbReference type="EMBL" id="COZ34189.1"/>
    </source>
</evidence>
<gene>
    <name evidence="2" type="ORF">ERS007739_03644</name>
</gene>
<sequence>MVLCRCHDCDPLRLGCFGKSVVDAELVRHSAAEVALQFVDGGRETGQVKDCALQERSALRRGGVLVQRNDVGAGPGQEGAHRGDDSRAVVAPKQ</sequence>
<dbReference type="EMBL" id="CSBK01001956">
    <property type="protein sequence ID" value="COZ34189.1"/>
    <property type="molecule type" value="Genomic_DNA"/>
</dbReference>
<organism evidence="2 3">
    <name type="scientific">Mycobacterium tuberculosis</name>
    <dbReference type="NCBI Taxonomy" id="1773"/>
    <lineage>
        <taxon>Bacteria</taxon>
        <taxon>Bacillati</taxon>
        <taxon>Actinomycetota</taxon>
        <taxon>Actinomycetes</taxon>
        <taxon>Mycobacteriales</taxon>
        <taxon>Mycobacteriaceae</taxon>
        <taxon>Mycobacterium</taxon>
        <taxon>Mycobacterium tuberculosis complex</taxon>
    </lineage>
</organism>
<reference evidence="3" key="1">
    <citation type="submission" date="2015-03" db="EMBL/GenBank/DDBJ databases">
        <authorList>
            <consortium name="Pathogen Informatics"/>
        </authorList>
    </citation>
    <scope>NUCLEOTIDE SEQUENCE [LARGE SCALE GENOMIC DNA]</scope>
    <source>
        <strain evidence="3">N09902308</strain>
    </source>
</reference>
<evidence type="ECO:0000256" key="1">
    <source>
        <dbReference type="SAM" id="MobiDB-lite"/>
    </source>
</evidence>
<dbReference type="AlphaFoldDB" id="A0A916PCR1"/>
<accession>A0A916PCR1</accession>
<protein>
    <submittedName>
        <fullName evidence="2">Uncharacterized protein</fullName>
    </submittedName>
</protein>